<proteinExistence type="predicted"/>
<dbReference type="AlphaFoldDB" id="A0AAE3M6D2"/>
<dbReference type="Gene3D" id="1.10.10.60">
    <property type="entry name" value="Homeodomain-like"/>
    <property type="match status" value="2"/>
</dbReference>
<keyword evidence="1" id="KW-0805">Transcription regulation</keyword>
<keyword evidence="6" id="KW-1185">Reference proteome</keyword>
<dbReference type="PROSITE" id="PS01124">
    <property type="entry name" value="HTH_ARAC_FAMILY_2"/>
    <property type="match status" value="1"/>
</dbReference>
<dbReference type="InterPro" id="IPR009057">
    <property type="entry name" value="Homeodomain-like_sf"/>
</dbReference>
<dbReference type="SMART" id="SM00342">
    <property type="entry name" value="HTH_ARAC"/>
    <property type="match status" value="1"/>
</dbReference>
<dbReference type="GO" id="GO:0043565">
    <property type="term" value="F:sequence-specific DNA binding"/>
    <property type="evidence" value="ECO:0007669"/>
    <property type="project" value="InterPro"/>
</dbReference>
<evidence type="ECO:0000256" key="1">
    <source>
        <dbReference type="ARBA" id="ARBA00023015"/>
    </source>
</evidence>
<dbReference type="SUPFAM" id="SSF46689">
    <property type="entry name" value="Homeodomain-like"/>
    <property type="match status" value="2"/>
</dbReference>
<sequence length="280" mass="32885">MQIENIPEIYQQENSQNKDLFIYDYKMTEDVVKSKVQLSMNMFSFLQVGKKQVHFADATAMVSKDQSLLIRQGNWLWTELLDNDDIYFCKLFFFSEQILLDYLKKYELKEPEAKEETSFFIIENDEYITSFLSTLSNISQIPDKFSSQMLSIKFEEILTYLLTKYGADFEKYLYSLISKEISPFKKTVESNAYSNLKLEEFAFLCNMSLSSFKRRFLREFGESPGKWLQDKRLQRAHDILQEGDLTASDIYLDFGYGNLSNFSAAFKNKFGINPTELQKS</sequence>
<organism evidence="5 6">
    <name type="scientific">Plebeiibacterium sediminum</name>
    <dbReference type="NCBI Taxonomy" id="2992112"/>
    <lineage>
        <taxon>Bacteria</taxon>
        <taxon>Pseudomonadati</taxon>
        <taxon>Bacteroidota</taxon>
        <taxon>Bacteroidia</taxon>
        <taxon>Marinilabiliales</taxon>
        <taxon>Marinilabiliaceae</taxon>
        <taxon>Plebeiibacterium</taxon>
    </lineage>
</organism>
<comment type="caution">
    <text evidence="5">The sequence shown here is derived from an EMBL/GenBank/DDBJ whole genome shotgun (WGS) entry which is preliminary data.</text>
</comment>
<feature type="domain" description="HTH araC/xylS-type" evidence="4">
    <location>
        <begin position="182"/>
        <end position="280"/>
    </location>
</feature>
<evidence type="ECO:0000313" key="6">
    <source>
        <dbReference type="Proteomes" id="UP001209229"/>
    </source>
</evidence>
<name>A0AAE3M6D2_9BACT</name>
<dbReference type="Pfam" id="PF22200">
    <property type="entry name" value="ExsA_N"/>
    <property type="match status" value="1"/>
</dbReference>
<dbReference type="PANTHER" id="PTHR43280">
    <property type="entry name" value="ARAC-FAMILY TRANSCRIPTIONAL REGULATOR"/>
    <property type="match status" value="1"/>
</dbReference>
<dbReference type="Proteomes" id="UP001209229">
    <property type="component" value="Unassembled WGS sequence"/>
</dbReference>
<dbReference type="PANTHER" id="PTHR43280:SF10">
    <property type="entry name" value="REGULATORY PROTEIN POCR"/>
    <property type="match status" value="1"/>
</dbReference>
<dbReference type="InterPro" id="IPR018060">
    <property type="entry name" value="HTH_AraC"/>
</dbReference>
<evidence type="ECO:0000259" key="4">
    <source>
        <dbReference type="PROSITE" id="PS01124"/>
    </source>
</evidence>
<evidence type="ECO:0000256" key="3">
    <source>
        <dbReference type="ARBA" id="ARBA00023163"/>
    </source>
</evidence>
<dbReference type="EMBL" id="JAPDPJ010000037">
    <property type="protein sequence ID" value="MCW3787806.1"/>
    <property type="molecule type" value="Genomic_DNA"/>
</dbReference>
<accession>A0AAE3M6D2</accession>
<dbReference type="RefSeq" id="WP_301191370.1">
    <property type="nucleotide sequence ID" value="NZ_JAPDPJ010000037.1"/>
</dbReference>
<keyword evidence="2" id="KW-0238">DNA-binding</keyword>
<evidence type="ECO:0000313" key="5">
    <source>
        <dbReference type="EMBL" id="MCW3787806.1"/>
    </source>
</evidence>
<dbReference type="GO" id="GO:0003700">
    <property type="term" value="F:DNA-binding transcription factor activity"/>
    <property type="evidence" value="ECO:0007669"/>
    <property type="project" value="InterPro"/>
</dbReference>
<dbReference type="Pfam" id="PF12833">
    <property type="entry name" value="HTH_18"/>
    <property type="match status" value="1"/>
</dbReference>
<keyword evidence="3" id="KW-0804">Transcription</keyword>
<reference evidence="5" key="1">
    <citation type="submission" date="2022-10" db="EMBL/GenBank/DDBJ databases">
        <authorList>
            <person name="Yu W.X."/>
        </authorList>
    </citation>
    <scope>NUCLEOTIDE SEQUENCE</scope>
    <source>
        <strain evidence="5">AAT</strain>
    </source>
</reference>
<dbReference type="InterPro" id="IPR054015">
    <property type="entry name" value="ExsA-like_N"/>
</dbReference>
<evidence type="ECO:0000256" key="2">
    <source>
        <dbReference type="ARBA" id="ARBA00023125"/>
    </source>
</evidence>
<protein>
    <submittedName>
        <fullName evidence="5">AraC family transcriptional regulator</fullName>
    </submittedName>
</protein>
<gene>
    <name evidence="5" type="ORF">OM075_15125</name>
</gene>